<feature type="compositionally biased region" description="Basic residues" evidence="1">
    <location>
        <begin position="13"/>
        <end position="23"/>
    </location>
</feature>
<reference evidence="2" key="1">
    <citation type="submission" date="2020-08" db="EMBL/GenBank/DDBJ databases">
        <title>Genome public.</title>
        <authorList>
            <person name="Liu C."/>
            <person name="Sun Q."/>
        </authorList>
    </citation>
    <scope>NUCLEOTIDE SEQUENCE</scope>
    <source>
        <strain evidence="2">NSJ-32</strain>
    </source>
</reference>
<evidence type="ECO:0000256" key="1">
    <source>
        <dbReference type="SAM" id="MobiDB-lite"/>
    </source>
</evidence>
<comment type="caution">
    <text evidence="2">The sequence shown here is derived from an EMBL/GenBank/DDBJ whole genome shotgun (WGS) entry which is preliminary data.</text>
</comment>
<feature type="region of interest" description="Disordered" evidence="1">
    <location>
        <begin position="1"/>
        <end position="32"/>
    </location>
</feature>
<sequence length="70" mass="7846">MHAGEAKNGSGQRGKRWQIHRRQIRNDQAGGETRLKMHAGMMKKGRGQRAHGDKFLPATVKTIAPAEKRD</sequence>
<proteinExistence type="predicted"/>
<organism evidence="2 3">
    <name type="scientific">Bianquea renquensis</name>
    <dbReference type="NCBI Taxonomy" id="2763661"/>
    <lineage>
        <taxon>Bacteria</taxon>
        <taxon>Bacillati</taxon>
        <taxon>Bacillota</taxon>
        <taxon>Clostridia</taxon>
        <taxon>Eubacteriales</taxon>
        <taxon>Bianqueaceae</taxon>
        <taxon>Bianquea</taxon>
    </lineage>
</organism>
<protein>
    <submittedName>
        <fullName evidence="2">Uncharacterized protein</fullName>
    </submittedName>
</protein>
<dbReference type="RefSeq" id="WP_249289732.1">
    <property type="nucleotide sequence ID" value="NZ_JACRSQ010000011.1"/>
</dbReference>
<gene>
    <name evidence="2" type="ORF">H8730_08850</name>
</gene>
<dbReference type="EMBL" id="JACRSQ010000011">
    <property type="protein sequence ID" value="MBC8543651.1"/>
    <property type="molecule type" value="Genomic_DNA"/>
</dbReference>
<dbReference type="AlphaFoldDB" id="A0A926I241"/>
<evidence type="ECO:0000313" key="2">
    <source>
        <dbReference type="EMBL" id="MBC8543651.1"/>
    </source>
</evidence>
<keyword evidence="3" id="KW-1185">Reference proteome</keyword>
<dbReference type="Proteomes" id="UP000657006">
    <property type="component" value="Unassembled WGS sequence"/>
</dbReference>
<name>A0A926I241_9FIRM</name>
<evidence type="ECO:0000313" key="3">
    <source>
        <dbReference type="Proteomes" id="UP000657006"/>
    </source>
</evidence>
<accession>A0A926I241</accession>